<dbReference type="EMBL" id="CP022048">
    <property type="protein sequence ID" value="ASE38159.2"/>
    <property type="molecule type" value="Genomic_DNA"/>
</dbReference>
<proteinExistence type="predicted"/>
<accession>A0A1Z3U4F0</accession>
<organism evidence="2 3">
    <name type="scientific">Brevundimonas vesicularis</name>
    <name type="common">Pseudomonas vesicularis</name>
    <dbReference type="NCBI Taxonomy" id="41276"/>
    <lineage>
        <taxon>Bacteria</taxon>
        <taxon>Pseudomonadati</taxon>
        <taxon>Pseudomonadota</taxon>
        <taxon>Alphaproteobacteria</taxon>
        <taxon>Caulobacterales</taxon>
        <taxon>Caulobacteraceae</taxon>
        <taxon>Brevundimonas</taxon>
    </lineage>
</organism>
<sequence>MRLKVTFGLSAMEEGGSVWSGNPERKAEIRDMLKGVLDAPEFRLDYNNYPDEMLVTVRTMRDVTMMPVAASDLIIHQTWYVEIHTPGAEPVSYRHRTDGPAQTSKRLHGGGQAARERLTFYLWDEEVSAREHAKLVENGKAFSPILFGEWHELPAVLK</sequence>
<dbReference type="AlphaFoldDB" id="A0A1Z3U4F0"/>
<dbReference type="Proteomes" id="UP000197050">
    <property type="component" value="Chromosome"/>
</dbReference>
<gene>
    <name evidence="2" type="ORF">CEP68_00780</name>
</gene>
<evidence type="ECO:0000256" key="1">
    <source>
        <dbReference type="SAM" id="MobiDB-lite"/>
    </source>
</evidence>
<dbReference type="KEGG" id="bvc:CEP68_00780"/>
<feature type="region of interest" description="Disordered" evidence="1">
    <location>
        <begin position="91"/>
        <end position="111"/>
    </location>
</feature>
<name>A0A1Z3U4F0_BREVE</name>
<evidence type="ECO:0000313" key="2">
    <source>
        <dbReference type="EMBL" id="ASE38159.2"/>
    </source>
</evidence>
<reference evidence="3" key="1">
    <citation type="submission" date="2017-06" db="EMBL/GenBank/DDBJ databases">
        <title>FDA dAtabase for Regulatory Grade micrObial Sequences (FDA-ARGOS): Supporting development and validation of Infectious Disease Dx tests.</title>
        <authorList>
            <person name="Minogue T."/>
            <person name="Wolcott M."/>
            <person name="Wasieloski L."/>
            <person name="Aguilar W."/>
            <person name="Moore D."/>
            <person name="Tallon L."/>
            <person name="Sadzewicz L."/>
            <person name="Sengamalay N."/>
            <person name="Ott S."/>
            <person name="Godinez A."/>
            <person name="Nagaraj S."/>
            <person name="Nadendla S."/>
            <person name="Geyer C."/>
            <person name="Sichtig H."/>
        </authorList>
    </citation>
    <scope>NUCLEOTIDE SEQUENCE [LARGE SCALE GENOMIC DNA]</scope>
    <source>
        <strain evidence="3">FDAARGOS_289</strain>
    </source>
</reference>
<protein>
    <submittedName>
        <fullName evidence="2">Uncharacterized protein</fullName>
    </submittedName>
</protein>
<evidence type="ECO:0000313" key="3">
    <source>
        <dbReference type="Proteomes" id="UP000197050"/>
    </source>
</evidence>